<comment type="caution">
    <text evidence="1">The sequence shown here is derived from an EMBL/GenBank/DDBJ whole genome shotgun (WGS) entry which is preliminary data.</text>
</comment>
<evidence type="ECO:0000313" key="2">
    <source>
        <dbReference type="Proteomes" id="UP001153954"/>
    </source>
</evidence>
<name>A0AAU9UEN4_EUPED</name>
<proteinExistence type="predicted"/>
<dbReference type="EMBL" id="CAKOGL010000016">
    <property type="protein sequence ID" value="CAH2096210.1"/>
    <property type="molecule type" value="Genomic_DNA"/>
</dbReference>
<dbReference type="AlphaFoldDB" id="A0AAU9UEN4"/>
<sequence>MMEDILNKFTRFLYLKIYRMYPEYPLLYPTLFVIDMVGYSTLETRREVALAKYLIKVLRGELSSPAFLEELKLYTPHYSVERRWRPPLLALPPARTNLLRDATLTRTLRVLNAVAYHVDLFSCILDEFTRICYKL</sequence>
<reference evidence="1" key="1">
    <citation type="submission" date="2022-03" db="EMBL/GenBank/DDBJ databases">
        <authorList>
            <person name="Tunstrom K."/>
        </authorList>
    </citation>
    <scope>NUCLEOTIDE SEQUENCE</scope>
</reference>
<evidence type="ECO:0000313" key="1">
    <source>
        <dbReference type="EMBL" id="CAH2096210.1"/>
    </source>
</evidence>
<accession>A0AAU9UEN4</accession>
<protein>
    <submittedName>
        <fullName evidence="1">Uncharacterized protein</fullName>
    </submittedName>
</protein>
<organism evidence="1 2">
    <name type="scientific">Euphydryas editha</name>
    <name type="common">Edith's checkerspot</name>
    <dbReference type="NCBI Taxonomy" id="104508"/>
    <lineage>
        <taxon>Eukaryota</taxon>
        <taxon>Metazoa</taxon>
        <taxon>Ecdysozoa</taxon>
        <taxon>Arthropoda</taxon>
        <taxon>Hexapoda</taxon>
        <taxon>Insecta</taxon>
        <taxon>Pterygota</taxon>
        <taxon>Neoptera</taxon>
        <taxon>Endopterygota</taxon>
        <taxon>Lepidoptera</taxon>
        <taxon>Glossata</taxon>
        <taxon>Ditrysia</taxon>
        <taxon>Papilionoidea</taxon>
        <taxon>Nymphalidae</taxon>
        <taxon>Nymphalinae</taxon>
        <taxon>Euphydryas</taxon>
    </lineage>
</organism>
<dbReference type="Proteomes" id="UP001153954">
    <property type="component" value="Unassembled WGS sequence"/>
</dbReference>
<gene>
    <name evidence="1" type="ORF">EEDITHA_LOCUS11579</name>
</gene>
<keyword evidence="2" id="KW-1185">Reference proteome</keyword>